<dbReference type="Proteomes" id="UP000191024">
    <property type="component" value="Chromosome E"/>
</dbReference>
<keyword evidence="8 17" id="KW-0227">DNA damage</keyword>
<dbReference type="Pfam" id="PF14792">
    <property type="entry name" value="DNA_pol_B_palm"/>
    <property type="match status" value="1"/>
</dbReference>
<dbReference type="InterPro" id="IPR028207">
    <property type="entry name" value="DNA_pol_B_palm_palm"/>
</dbReference>
<dbReference type="InterPro" id="IPR037160">
    <property type="entry name" value="DNA_Pol_thumb_sf"/>
</dbReference>
<evidence type="ECO:0000256" key="12">
    <source>
        <dbReference type="ARBA" id="ARBA00023204"/>
    </source>
</evidence>
<keyword evidence="9" id="KW-0460">Magnesium</keyword>
<dbReference type="Gene3D" id="1.10.150.110">
    <property type="entry name" value="DNA polymerase beta, N-terminal domain-like"/>
    <property type="match status" value="1"/>
</dbReference>
<accession>A0A1G4JLT6</accession>
<evidence type="ECO:0000256" key="14">
    <source>
        <dbReference type="ARBA" id="ARBA00023242"/>
    </source>
</evidence>
<dbReference type="InterPro" id="IPR002008">
    <property type="entry name" value="DNA_pol_X_beta-like"/>
</dbReference>
<dbReference type="InterPro" id="IPR002054">
    <property type="entry name" value="DNA-dir_DNA_pol_X"/>
</dbReference>
<evidence type="ECO:0000256" key="3">
    <source>
        <dbReference type="ARBA" id="ARBA00004123"/>
    </source>
</evidence>
<comment type="function">
    <text evidence="17">DNA polymerase that functions in several pathways of DNA repair. Involved in base excision repair (BER) responsible for repair of lesions that give rise to abasic (AP) sites in DNA. Also contributes to DNA double-strand break repair by non-homologous end joining and homologous recombination. Has both template-dependent and template-independent (terminal transferase) DNA polymerase activities. Has also a 5'-deoxyribose-5-phosphate lyase (dRP lyase) activity.</text>
</comment>
<evidence type="ECO:0000256" key="1">
    <source>
        <dbReference type="ARBA" id="ARBA00001936"/>
    </source>
</evidence>
<dbReference type="SUPFAM" id="SSF47802">
    <property type="entry name" value="DNA polymerase beta, N-terminal domain-like"/>
    <property type="match status" value="1"/>
</dbReference>
<evidence type="ECO:0000256" key="17">
    <source>
        <dbReference type="RuleBase" id="RU366014"/>
    </source>
</evidence>
<keyword evidence="21" id="KW-1185">Reference proteome</keyword>
<dbReference type="Gene3D" id="3.30.460.10">
    <property type="entry name" value="Beta Polymerase, domain 2"/>
    <property type="match status" value="1"/>
</dbReference>
<evidence type="ECO:0000256" key="7">
    <source>
        <dbReference type="ARBA" id="ARBA00022723"/>
    </source>
</evidence>
<feature type="active site" description="Nucleophile; Schiff-base intermediate with DNA; for 5'-dRP lyase activity" evidence="16">
    <location>
        <position position="250"/>
    </location>
</feature>
<dbReference type="InterPro" id="IPR036420">
    <property type="entry name" value="BRCT_dom_sf"/>
</dbReference>
<dbReference type="Pfam" id="PF14716">
    <property type="entry name" value="HHH_8"/>
    <property type="match status" value="1"/>
</dbReference>
<evidence type="ECO:0000256" key="16">
    <source>
        <dbReference type="PIRSR" id="PIRSR622312-50"/>
    </source>
</evidence>
<dbReference type="GO" id="GO:0003677">
    <property type="term" value="F:DNA binding"/>
    <property type="evidence" value="ECO:0007669"/>
    <property type="project" value="UniProtKB-UniRule"/>
</dbReference>
<feature type="domain" description="BRCT" evidence="19">
    <location>
        <begin position="1"/>
        <end position="108"/>
    </location>
</feature>
<dbReference type="OrthoDB" id="205514at2759"/>
<dbReference type="Pfam" id="PF10391">
    <property type="entry name" value="DNA_pol_lambd_f"/>
    <property type="match status" value="1"/>
</dbReference>
<dbReference type="AlphaFoldDB" id="A0A1G4JLT6"/>
<dbReference type="Gene3D" id="3.30.210.10">
    <property type="entry name" value="DNA polymerase, thumb domain"/>
    <property type="match status" value="1"/>
</dbReference>
<protein>
    <recommendedName>
        <fullName evidence="17">DNA polymerase</fullName>
        <ecNumber evidence="17">2.7.7.7</ecNumber>
    </recommendedName>
</protein>
<evidence type="ECO:0000256" key="10">
    <source>
        <dbReference type="ARBA" id="ARBA00022932"/>
    </source>
</evidence>
<evidence type="ECO:0000259" key="19">
    <source>
        <dbReference type="PROSITE" id="PS50172"/>
    </source>
</evidence>
<dbReference type="PRINTS" id="PR00869">
    <property type="entry name" value="DNAPOLX"/>
</dbReference>
<comment type="cofactor">
    <cofactor evidence="2">
        <name>Mg(2+)</name>
        <dbReference type="ChEBI" id="CHEBI:18420"/>
    </cofactor>
</comment>
<gene>
    <name evidence="20" type="ORF">LAMI_0E06326G</name>
</gene>
<keyword evidence="6 17" id="KW-0548">Nucleotidyltransferase</keyword>
<keyword evidence="5 17" id="KW-0808">Transferase</keyword>
<dbReference type="PRINTS" id="PR00870">
    <property type="entry name" value="DNAPOLXBETA"/>
</dbReference>
<dbReference type="PROSITE" id="PS50172">
    <property type="entry name" value="BRCT"/>
    <property type="match status" value="1"/>
</dbReference>
<evidence type="ECO:0000256" key="9">
    <source>
        <dbReference type="ARBA" id="ARBA00022842"/>
    </source>
</evidence>
<dbReference type="SUPFAM" id="SSF81585">
    <property type="entry name" value="PsbU/PolX domain-like"/>
    <property type="match status" value="1"/>
</dbReference>
<evidence type="ECO:0000256" key="11">
    <source>
        <dbReference type="ARBA" id="ARBA00023125"/>
    </source>
</evidence>
<comment type="similarity">
    <text evidence="17">Belongs to the DNA polymerase type-X family.</text>
</comment>
<evidence type="ECO:0000256" key="4">
    <source>
        <dbReference type="ARBA" id="ARBA00022490"/>
    </source>
</evidence>
<comment type="cofactor">
    <cofactor evidence="1">
        <name>Mn(2+)</name>
        <dbReference type="ChEBI" id="CHEBI:29035"/>
    </cofactor>
</comment>
<dbReference type="SMART" id="SM00483">
    <property type="entry name" value="POLXc"/>
    <property type="match status" value="1"/>
</dbReference>
<dbReference type="GO" id="GO:0006284">
    <property type="term" value="P:base-excision repair"/>
    <property type="evidence" value="ECO:0007669"/>
    <property type="project" value="TreeGrafter"/>
</dbReference>
<dbReference type="PANTHER" id="PTHR11276:SF42">
    <property type="entry name" value="DNA POLYMERASE BETA"/>
    <property type="match status" value="1"/>
</dbReference>
<dbReference type="Gene3D" id="3.40.50.10190">
    <property type="entry name" value="BRCT domain"/>
    <property type="match status" value="1"/>
</dbReference>
<name>A0A1G4JLT6_9SACH</name>
<dbReference type="CDD" id="cd00141">
    <property type="entry name" value="NT_POLXc"/>
    <property type="match status" value="1"/>
</dbReference>
<evidence type="ECO:0000256" key="18">
    <source>
        <dbReference type="SAM" id="MobiDB-lite"/>
    </source>
</evidence>
<dbReference type="EC" id="2.7.7.7" evidence="17"/>
<keyword evidence="10 17" id="KW-0239">DNA-directed DNA polymerase</keyword>
<dbReference type="GO" id="GO:0006303">
    <property type="term" value="P:double-strand break repair via nonhomologous end joining"/>
    <property type="evidence" value="ECO:0007669"/>
    <property type="project" value="TreeGrafter"/>
</dbReference>
<keyword evidence="13" id="KW-0456">Lyase</keyword>
<evidence type="ECO:0000256" key="8">
    <source>
        <dbReference type="ARBA" id="ARBA00022763"/>
    </source>
</evidence>
<evidence type="ECO:0000256" key="15">
    <source>
        <dbReference type="ARBA" id="ARBA00049244"/>
    </source>
</evidence>
<evidence type="ECO:0000256" key="13">
    <source>
        <dbReference type="ARBA" id="ARBA00023239"/>
    </source>
</evidence>
<evidence type="ECO:0000313" key="20">
    <source>
        <dbReference type="EMBL" id="SCU91546.1"/>
    </source>
</evidence>
<dbReference type="InterPro" id="IPR029398">
    <property type="entry name" value="PolB_thumb"/>
</dbReference>
<dbReference type="STRING" id="1230905.A0A1G4JLT6"/>
<dbReference type="InterPro" id="IPR027421">
    <property type="entry name" value="DNA_pol_lamdba_lyase_dom_sf"/>
</dbReference>
<comment type="catalytic activity">
    <reaction evidence="15 17">
        <text>DNA(n) + a 2'-deoxyribonucleoside 5'-triphosphate = DNA(n+1) + diphosphate</text>
        <dbReference type="Rhea" id="RHEA:22508"/>
        <dbReference type="Rhea" id="RHEA-COMP:17339"/>
        <dbReference type="Rhea" id="RHEA-COMP:17340"/>
        <dbReference type="ChEBI" id="CHEBI:33019"/>
        <dbReference type="ChEBI" id="CHEBI:61560"/>
        <dbReference type="ChEBI" id="CHEBI:173112"/>
        <dbReference type="EC" id="2.7.7.7"/>
    </reaction>
</comment>
<comment type="subcellular location">
    <subcellularLocation>
        <location evidence="3 17">Nucleus</location>
    </subcellularLocation>
</comment>
<dbReference type="Gene3D" id="1.10.150.20">
    <property type="entry name" value="5' to 3' exonuclease, C-terminal subdomain"/>
    <property type="match status" value="1"/>
</dbReference>
<dbReference type="PANTHER" id="PTHR11276">
    <property type="entry name" value="DNA POLYMERASE TYPE-X FAMILY MEMBER"/>
    <property type="match status" value="1"/>
</dbReference>
<dbReference type="InterPro" id="IPR043519">
    <property type="entry name" value="NT_sf"/>
</dbReference>
<evidence type="ECO:0000313" key="21">
    <source>
        <dbReference type="Proteomes" id="UP000191024"/>
    </source>
</evidence>
<dbReference type="GO" id="GO:0046872">
    <property type="term" value="F:metal ion binding"/>
    <property type="evidence" value="ECO:0007669"/>
    <property type="project" value="UniProtKB-UniRule"/>
</dbReference>
<dbReference type="InterPro" id="IPR018944">
    <property type="entry name" value="DNA_pol_lambd_fingers_domain"/>
</dbReference>
<dbReference type="GO" id="GO:0005634">
    <property type="term" value="C:nucleus"/>
    <property type="evidence" value="ECO:0007669"/>
    <property type="project" value="UniProtKB-SubCell"/>
</dbReference>
<evidence type="ECO:0000256" key="2">
    <source>
        <dbReference type="ARBA" id="ARBA00001946"/>
    </source>
</evidence>
<dbReference type="InterPro" id="IPR022312">
    <property type="entry name" value="DNA_pol_X"/>
</dbReference>
<dbReference type="InterPro" id="IPR010996">
    <property type="entry name" value="HHH_MUS81"/>
</dbReference>
<dbReference type="GO" id="GO:0003887">
    <property type="term" value="F:DNA-directed DNA polymerase activity"/>
    <property type="evidence" value="ECO:0007669"/>
    <property type="project" value="UniProtKB-UniRule"/>
</dbReference>
<feature type="compositionally biased region" description="Basic and acidic residues" evidence="18">
    <location>
        <begin position="140"/>
        <end position="151"/>
    </location>
</feature>
<organism evidence="20 21">
    <name type="scientific">Lachancea mirantina</name>
    <dbReference type="NCBI Taxonomy" id="1230905"/>
    <lineage>
        <taxon>Eukaryota</taxon>
        <taxon>Fungi</taxon>
        <taxon>Dikarya</taxon>
        <taxon>Ascomycota</taxon>
        <taxon>Saccharomycotina</taxon>
        <taxon>Saccharomycetes</taxon>
        <taxon>Saccharomycetales</taxon>
        <taxon>Saccharomycetaceae</taxon>
        <taxon>Lachancea</taxon>
    </lineage>
</organism>
<keyword evidence="14 17" id="KW-0539">Nucleus</keyword>
<dbReference type="GO" id="GO:0016829">
    <property type="term" value="F:lyase activity"/>
    <property type="evidence" value="ECO:0007669"/>
    <property type="project" value="UniProtKB-KW"/>
</dbReference>
<dbReference type="SUPFAM" id="SSF81301">
    <property type="entry name" value="Nucleotidyltransferase"/>
    <property type="match status" value="1"/>
</dbReference>
<keyword evidence="4" id="KW-0963">Cytoplasm</keyword>
<feature type="region of interest" description="Disordered" evidence="18">
    <location>
        <begin position="120"/>
        <end position="151"/>
    </location>
</feature>
<proteinExistence type="inferred from homology"/>
<dbReference type="Pfam" id="PF14791">
    <property type="entry name" value="DNA_pol_B_thumb"/>
    <property type="match status" value="1"/>
</dbReference>
<dbReference type="InterPro" id="IPR001357">
    <property type="entry name" value="BRCT_dom"/>
</dbReference>
<reference evidence="20 21" key="1">
    <citation type="submission" date="2016-03" db="EMBL/GenBank/DDBJ databases">
        <authorList>
            <person name="Devillers H."/>
        </authorList>
    </citation>
    <scope>NUCLEOTIDE SEQUENCE [LARGE SCALE GENOMIC DNA]</scope>
    <source>
        <strain evidence="20">CBS 11717</strain>
    </source>
</reference>
<keyword evidence="12 17" id="KW-0234">DNA repair</keyword>
<evidence type="ECO:0000256" key="6">
    <source>
        <dbReference type="ARBA" id="ARBA00022695"/>
    </source>
</evidence>
<sequence length="567" mass="64462">MGLFQGFDFLILPSKSPARVQFFVQLIQNNQGTVKDGFTTGTIILVNDSFVSDNGHINKLDIFQSEWHYDDNVWYDIIECRELKCYSLSWVSECLKNGEIAQNPRFEVTLPGRELINLASDESDQESVEMERSYSGNIPKLHDSHGDSDAETDVEAKSDVTDQAFASRHADTSEFGSVGKQIAIDTTGGLNGTLITALEQLAEKYRLKGDVYRSRGYQLAVQSIRAYHKRLESGDEAASLPNIGSSIASKIQTLLSTGLLPGLEESKTTERQLHYFMNCHGVGSHTAMKWTQLGAKTFRDAFQLSPSDFNWSVLYGWRYFNDWHVRIPRDECDKHLIFIKDSLREVDKTVQIEQTGSYRRGSKTCGDIDTVMWKPGCDDILELSHILEKLVENLYNRGYIKCPLNLNWRLGEIFESNVEKLLAMAGSNSTFIKTPKVSLRRFYFGGRLPAGESLDHGTEADALKYEDLYMSDSNATNRCRRVDILTSKWSELGSTMIYFTGNDDFNKSLRLRANNKGWKLNHHGLFQRLNDRSGDKTLIESFDEKRIIELLGVKYVPPFERNIEGYI</sequence>
<keyword evidence="11" id="KW-0238">DNA-binding</keyword>
<evidence type="ECO:0000256" key="5">
    <source>
        <dbReference type="ARBA" id="ARBA00022679"/>
    </source>
</evidence>
<dbReference type="EMBL" id="LT598465">
    <property type="protein sequence ID" value="SCU91546.1"/>
    <property type="molecule type" value="Genomic_DNA"/>
</dbReference>
<keyword evidence="7" id="KW-0479">Metal-binding</keyword>